<dbReference type="OrthoDB" id="905812at2"/>
<dbReference type="SUPFAM" id="SSF56935">
    <property type="entry name" value="Porins"/>
    <property type="match status" value="1"/>
</dbReference>
<evidence type="ECO:0000313" key="9">
    <source>
        <dbReference type="Proteomes" id="UP000199029"/>
    </source>
</evidence>
<gene>
    <name evidence="8" type="ORF">SAMN04515668_3026</name>
</gene>
<evidence type="ECO:0000256" key="3">
    <source>
        <dbReference type="ARBA" id="ARBA00023237"/>
    </source>
</evidence>
<dbReference type="GO" id="GO:0030246">
    <property type="term" value="F:carbohydrate binding"/>
    <property type="evidence" value="ECO:0007669"/>
    <property type="project" value="InterPro"/>
</dbReference>
<sequence>MKVGPGRATKQKFGWKRGVPRIINITVLNKNYRATLANFAASLTYFFFLHIPLPVTSFYRFALLGLPLAVAALLPPATAHAQTSPAATAPPLAGTGSLTGVVLDSLGGKPVPYATVVLLPPAPNDKAITGIAADDNGRFAFTKLPAGPARLRVSFVGYGSQTRAVVVTEGAVDVGAFRLPTAGTALGEALVIGTKPVVEVRPDRIVYNADQDVTNAGGTAADVLRKAPLLAVDGDGNVKMRGSGNFRVLVNNKPSPTLAQNLAEALKGIPAEQIQSVEIITTPPAKYDGEGTAGIINIVLKKGVDRGLNGRVSASGGNRNSNGNASLNFKKGKLGFTSSGGTGAWYGPSESDRTRLNKLDGSTLIQRGTGNFGGRWYYGTVGLDYDLSERQSLSLATSLNRYNGSGFNNLVNYVTATDGTRNQVFTRPTESLFSGFNGELTGTYTKTFAQARREWSVLGQYARNDGTFGYDFDEYRNSYVNLDTRLADKRERSRGRTPGSEVTFQTDLVQPFGDKQTLETGLKTIWRQTASVANVDALTLGQPNFERLRDRATDFSYDQNVQSAYATYTAKVGKKLNLSLGSRLERTALAADFRITDTGFEQSYYSLLPNGNAQYAFSDNNSVRLAYSRRITRPFIDYLNPFVDRSDPQNISFGNPELDPELTDSYELSFNTNGKAGSLNISGSVRRTDNAIEPIRKLAPELGITDAAPGATAQTFANVASNAFYQLNFYGSAKPAKGWDISGGPDVQYIVRRSPALGITRQGFTAGLNFNTSYKLPKKFTLQSFLYSSLPSPDLQGRGSANLYYSLGAKKTLLNDKADITLNLTNPFNNYWPYRNTLDTPFFEERQEFRQYQRAFRLSFSYRFGQEQQGKQRKSISNDDKKGGGSKQGG</sequence>
<evidence type="ECO:0000256" key="2">
    <source>
        <dbReference type="ARBA" id="ARBA00023136"/>
    </source>
</evidence>
<protein>
    <submittedName>
        <fullName evidence="8">Outer membrane receptor proteins, mostly Fe transport</fullName>
    </submittedName>
</protein>
<organism evidence="8 9">
    <name type="scientific">Hymenobacter arizonensis</name>
    <name type="common">Siccationidurans arizonensis</name>
    <dbReference type="NCBI Taxonomy" id="1227077"/>
    <lineage>
        <taxon>Bacteria</taxon>
        <taxon>Pseudomonadati</taxon>
        <taxon>Bacteroidota</taxon>
        <taxon>Cytophagia</taxon>
        <taxon>Cytophagales</taxon>
        <taxon>Hymenobacteraceae</taxon>
        <taxon>Hymenobacter</taxon>
    </lineage>
</organism>
<dbReference type="Pfam" id="PF07715">
    <property type="entry name" value="Plug"/>
    <property type="match status" value="1"/>
</dbReference>
<dbReference type="Pfam" id="PF13620">
    <property type="entry name" value="CarboxypepD_reg"/>
    <property type="match status" value="1"/>
</dbReference>
<feature type="region of interest" description="Disordered" evidence="4">
    <location>
        <begin position="865"/>
        <end position="890"/>
    </location>
</feature>
<dbReference type="SUPFAM" id="SSF49452">
    <property type="entry name" value="Starch-binding domain-like"/>
    <property type="match status" value="1"/>
</dbReference>
<dbReference type="Proteomes" id="UP000199029">
    <property type="component" value="Unassembled WGS sequence"/>
</dbReference>
<dbReference type="InterPro" id="IPR041700">
    <property type="entry name" value="OMP_b-brl_3"/>
</dbReference>
<feature type="transmembrane region" description="Helical" evidence="5">
    <location>
        <begin position="32"/>
        <end position="51"/>
    </location>
</feature>
<keyword evidence="5" id="KW-0812">Transmembrane</keyword>
<dbReference type="InterPro" id="IPR037066">
    <property type="entry name" value="Plug_dom_sf"/>
</dbReference>
<comment type="subcellular location">
    <subcellularLocation>
        <location evidence="1">Cell outer membrane</location>
    </subcellularLocation>
</comment>
<dbReference type="InterPro" id="IPR013784">
    <property type="entry name" value="Carb-bd-like_fold"/>
</dbReference>
<dbReference type="Pfam" id="PF14905">
    <property type="entry name" value="OMP_b-brl_3"/>
    <property type="match status" value="1"/>
</dbReference>
<keyword evidence="9" id="KW-1185">Reference proteome</keyword>
<feature type="domain" description="Outer membrane protein beta-barrel" evidence="7">
    <location>
        <begin position="446"/>
        <end position="862"/>
    </location>
</feature>
<dbReference type="Gene3D" id="2.170.130.10">
    <property type="entry name" value="TonB-dependent receptor, plug domain"/>
    <property type="match status" value="1"/>
</dbReference>
<dbReference type="InterPro" id="IPR012910">
    <property type="entry name" value="Plug_dom"/>
</dbReference>
<dbReference type="InterPro" id="IPR036942">
    <property type="entry name" value="Beta-barrel_TonB_sf"/>
</dbReference>
<evidence type="ECO:0000256" key="1">
    <source>
        <dbReference type="ARBA" id="ARBA00004442"/>
    </source>
</evidence>
<evidence type="ECO:0000259" key="7">
    <source>
        <dbReference type="Pfam" id="PF14905"/>
    </source>
</evidence>
<dbReference type="PANTHER" id="PTHR40980:SF4">
    <property type="entry name" value="TONB-DEPENDENT RECEPTOR-LIKE BETA-BARREL DOMAIN-CONTAINING PROTEIN"/>
    <property type="match status" value="1"/>
</dbReference>
<accession>A0A1I5ZLW7</accession>
<evidence type="ECO:0000259" key="6">
    <source>
        <dbReference type="Pfam" id="PF07715"/>
    </source>
</evidence>
<keyword evidence="3" id="KW-0998">Cell outer membrane</keyword>
<dbReference type="STRING" id="1227077.SAMN04515668_3026"/>
<dbReference type="Gene3D" id="2.40.170.20">
    <property type="entry name" value="TonB-dependent receptor, beta-barrel domain"/>
    <property type="match status" value="1"/>
</dbReference>
<dbReference type="GO" id="GO:0009279">
    <property type="term" value="C:cell outer membrane"/>
    <property type="evidence" value="ECO:0007669"/>
    <property type="project" value="UniProtKB-SubCell"/>
</dbReference>
<dbReference type="PANTHER" id="PTHR40980">
    <property type="entry name" value="PLUG DOMAIN-CONTAINING PROTEIN"/>
    <property type="match status" value="1"/>
</dbReference>
<name>A0A1I5ZLW7_HYMAR</name>
<feature type="domain" description="TonB-dependent receptor plug" evidence="6">
    <location>
        <begin position="206"/>
        <end position="294"/>
    </location>
</feature>
<evidence type="ECO:0000256" key="5">
    <source>
        <dbReference type="SAM" id="Phobius"/>
    </source>
</evidence>
<dbReference type="Gene3D" id="2.60.40.1120">
    <property type="entry name" value="Carboxypeptidase-like, regulatory domain"/>
    <property type="match status" value="1"/>
</dbReference>
<reference evidence="9" key="1">
    <citation type="submission" date="2016-10" db="EMBL/GenBank/DDBJ databases">
        <authorList>
            <person name="Varghese N."/>
            <person name="Submissions S."/>
        </authorList>
    </citation>
    <scope>NUCLEOTIDE SEQUENCE [LARGE SCALE GENOMIC DNA]</scope>
    <source>
        <strain evidence="9">OR362-8,ATCC BAA-1266,JCM 13504</strain>
    </source>
</reference>
<dbReference type="AlphaFoldDB" id="A0A1I5ZLW7"/>
<evidence type="ECO:0000256" key="4">
    <source>
        <dbReference type="SAM" id="MobiDB-lite"/>
    </source>
</evidence>
<dbReference type="EMBL" id="FOXS01000004">
    <property type="protein sequence ID" value="SFQ57491.1"/>
    <property type="molecule type" value="Genomic_DNA"/>
</dbReference>
<proteinExistence type="predicted"/>
<evidence type="ECO:0000313" key="8">
    <source>
        <dbReference type="EMBL" id="SFQ57491.1"/>
    </source>
</evidence>
<keyword evidence="8" id="KW-0675">Receptor</keyword>
<keyword evidence="2 5" id="KW-0472">Membrane</keyword>
<keyword evidence="5" id="KW-1133">Transmembrane helix</keyword>